<evidence type="ECO:0000259" key="4">
    <source>
        <dbReference type="PROSITE" id="PS51253"/>
    </source>
</evidence>
<feature type="compositionally biased region" description="Low complexity" evidence="3">
    <location>
        <begin position="310"/>
        <end position="323"/>
    </location>
</feature>
<dbReference type="EMBL" id="NLAX01000008">
    <property type="protein sequence ID" value="PKS10267.1"/>
    <property type="molecule type" value="Genomic_DNA"/>
</dbReference>
<dbReference type="PANTHER" id="PTHR19303:SF70">
    <property type="entry name" value="HTH CENPB-TYPE DOMAIN-CONTAINING PROTEIN"/>
    <property type="match status" value="1"/>
</dbReference>
<evidence type="ECO:0000313" key="5">
    <source>
        <dbReference type="EMBL" id="PKS10267.1"/>
    </source>
</evidence>
<keyword evidence="6" id="KW-1185">Reference proteome</keyword>
<dbReference type="InParanoid" id="A0A2N3NCY2"/>
<feature type="region of interest" description="Disordered" evidence="3">
    <location>
        <begin position="276"/>
        <end position="336"/>
    </location>
</feature>
<dbReference type="InterPro" id="IPR009057">
    <property type="entry name" value="Homeodomain-like_sf"/>
</dbReference>
<evidence type="ECO:0000256" key="2">
    <source>
        <dbReference type="ARBA" id="ARBA00023242"/>
    </source>
</evidence>
<dbReference type="GO" id="GO:0003677">
    <property type="term" value="F:DNA binding"/>
    <property type="evidence" value="ECO:0007669"/>
    <property type="project" value="UniProtKB-KW"/>
</dbReference>
<feature type="compositionally biased region" description="Basic and acidic residues" evidence="3">
    <location>
        <begin position="11"/>
        <end position="22"/>
    </location>
</feature>
<name>A0A2N3NCY2_9PEZI</name>
<organism evidence="5 6">
    <name type="scientific">Lomentospora prolificans</name>
    <dbReference type="NCBI Taxonomy" id="41688"/>
    <lineage>
        <taxon>Eukaryota</taxon>
        <taxon>Fungi</taxon>
        <taxon>Dikarya</taxon>
        <taxon>Ascomycota</taxon>
        <taxon>Pezizomycotina</taxon>
        <taxon>Sordariomycetes</taxon>
        <taxon>Hypocreomycetidae</taxon>
        <taxon>Microascales</taxon>
        <taxon>Microascaceae</taxon>
        <taxon>Lomentospora</taxon>
    </lineage>
</organism>
<dbReference type="PROSITE" id="PS51253">
    <property type="entry name" value="HTH_CENPB"/>
    <property type="match status" value="1"/>
</dbReference>
<feature type="compositionally biased region" description="Low complexity" evidence="3">
    <location>
        <begin position="130"/>
        <end position="149"/>
    </location>
</feature>
<accession>A0A2N3NCY2</accession>
<dbReference type="STRING" id="41688.A0A2N3NCY2"/>
<dbReference type="VEuPathDB" id="FungiDB:jhhlp_002017"/>
<sequence>MHNAMLGTTGMDHEPHLAHDDSQYSQNSNWVDVEYVSGSISDFGNFSYVASTSGLTSDALARIAPSPTSSIQPHVSQPQGQAGSTQQSPQTSHPPQLPILPMQSWPSMLTNPVPYPGQIGIPAVAPPPVAASVPATTKPSRSTSSTPRRTLTDDDRRRMCRYHEENPTAKQLDIGRMFGVERSTVSKVLRQKDKYLNPEDRSVSPVKRTKGKLPDIERALASWARKSQQSGMEITDSEIWEKARHFAHGVSGGDQVQKLGASWLEKFKQKHAINQPRIVRRASETNVPNSTAKRSVTSPLLQQPQGVNGISPISPIAQPSPLSGTRSDDEPKPRLDTNFQHFRTDVFKRGNNQSTTSLSSAFTDAGNSSFSGSAVSPTGPFAFSPDSNVGGFLSSDHRHATGGAESHFQRPRSQTFPTIDTECLNQTANNQEPATPKYAISSTAPSSALDSPNCDLDSRGSFQLASVMASSPQLHHRNSSSNLGSSATSLQANHLMSPPSPRVGSNPSSPTLEDARKGLDVALSYIQKSASRYDEKDLIAVIRFFEGAGIRQYTQNMKGPGTPMQSLSGLSRIPEGGEIEMTNAPASSAKLETMMA</sequence>
<dbReference type="AlphaFoldDB" id="A0A2N3NCY2"/>
<evidence type="ECO:0000313" key="6">
    <source>
        <dbReference type="Proteomes" id="UP000233524"/>
    </source>
</evidence>
<evidence type="ECO:0000256" key="3">
    <source>
        <dbReference type="SAM" id="MobiDB-lite"/>
    </source>
</evidence>
<feature type="compositionally biased region" description="Polar residues" evidence="3">
    <location>
        <begin position="66"/>
        <end position="83"/>
    </location>
</feature>
<feature type="compositionally biased region" description="Polar residues" evidence="3">
    <location>
        <begin position="440"/>
        <end position="450"/>
    </location>
</feature>
<dbReference type="InterPro" id="IPR006600">
    <property type="entry name" value="HTH_CenpB_DNA-bd_dom"/>
</dbReference>
<feature type="region of interest" description="Disordered" evidence="3">
    <location>
        <begin position="130"/>
        <end position="153"/>
    </location>
</feature>
<evidence type="ECO:0000256" key="1">
    <source>
        <dbReference type="ARBA" id="ARBA00023125"/>
    </source>
</evidence>
<feature type="domain" description="HTH CENPB-type" evidence="4">
    <location>
        <begin position="204"/>
        <end position="277"/>
    </location>
</feature>
<feature type="region of interest" description="Disordered" evidence="3">
    <location>
        <begin position="429"/>
        <end position="455"/>
    </location>
</feature>
<feature type="region of interest" description="Disordered" evidence="3">
    <location>
        <begin position="1"/>
        <end position="23"/>
    </location>
</feature>
<comment type="caution">
    <text evidence="5">The sequence shown here is derived from an EMBL/GenBank/DDBJ whole genome shotgun (WGS) entry which is preliminary data.</text>
</comment>
<dbReference type="GO" id="GO:0005634">
    <property type="term" value="C:nucleus"/>
    <property type="evidence" value="ECO:0007669"/>
    <property type="project" value="TreeGrafter"/>
</dbReference>
<feature type="region of interest" description="Disordered" evidence="3">
    <location>
        <begin position="66"/>
        <end position="105"/>
    </location>
</feature>
<dbReference type="Proteomes" id="UP000233524">
    <property type="component" value="Unassembled WGS sequence"/>
</dbReference>
<feature type="compositionally biased region" description="Low complexity" evidence="3">
    <location>
        <begin position="479"/>
        <end position="490"/>
    </location>
</feature>
<reference evidence="5 6" key="1">
    <citation type="journal article" date="2017" name="G3 (Bethesda)">
        <title>First Draft Genome Sequence of the Pathogenic Fungus Lomentospora prolificans (Formerly Scedosporium prolificans).</title>
        <authorList>
            <person name="Luo R."/>
            <person name="Zimin A."/>
            <person name="Workman R."/>
            <person name="Fan Y."/>
            <person name="Pertea G."/>
            <person name="Grossman N."/>
            <person name="Wear M.P."/>
            <person name="Jia B."/>
            <person name="Miller H."/>
            <person name="Casadevall A."/>
            <person name="Timp W."/>
            <person name="Zhang S.X."/>
            <person name="Salzberg S.L."/>
        </authorList>
    </citation>
    <scope>NUCLEOTIDE SEQUENCE [LARGE SCALE GENOMIC DNA]</scope>
    <source>
        <strain evidence="5 6">JHH-5317</strain>
    </source>
</reference>
<dbReference type="Pfam" id="PF04218">
    <property type="entry name" value="CENP-B_N"/>
    <property type="match status" value="1"/>
</dbReference>
<dbReference type="OrthoDB" id="9909311at2759"/>
<proteinExistence type="predicted"/>
<feature type="compositionally biased region" description="Basic and acidic residues" evidence="3">
    <location>
        <begin position="326"/>
        <end position="335"/>
    </location>
</feature>
<keyword evidence="1" id="KW-0238">DNA-binding</keyword>
<dbReference type="Pfam" id="PF03221">
    <property type="entry name" value="HTH_Tnp_Tc5"/>
    <property type="match status" value="1"/>
</dbReference>
<feature type="region of interest" description="Disordered" evidence="3">
    <location>
        <begin position="393"/>
        <end position="416"/>
    </location>
</feature>
<dbReference type="InterPro" id="IPR050863">
    <property type="entry name" value="CenT-Element_Derived"/>
</dbReference>
<dbReference type="SMART" id="SM00674">
    <property type="entry name" value="CENPB"/>
    <property type="match status" value="1"/>
</dbReference>
<dbReference type="SUPFAM" id="SSF46689">
    <property type="entry name" value="Homeodomain-like"/>
    <property type="match status" value="2"/>
</dbReference>
<feature type="compositionally biased region" description="Low complexity" evidence="3">
    <location>
        <begin position="84"/>
        <end position="94"/>
    </location>
</feature>
<dbReference type="Gene3D" id="1.10.10.60">
    <property type="entry name" value="Homeodomain-like"/>
    <property type="match status" value="2"/>
</dbReference>
<feature type="region of interest" description="Disordered" evidence="3">
    <location>
        <begin position="468"/>
        <end position="513"/>
    </location>
</feature>
<keyword evidence="2" id="KW-0539">Nucleus</keyword>
<gene>
    <name evidence="5" type="ORF">jhhlp_002017</name>
</gene>
<dbReference type="PANTHER" id="PTHR19303">
    <property type="entry name" value="TRANSPOSON"/>
    <property type="match status" value="1"/>
</dbReference>
<feature type="compositionally biased region" description="Polar residues" evidence="3">
    <location>
        <begin position="284"/>
        <end position="308"/>
    </location>
</feature>
<protein>
    <recommendedName>
        <fullName evidence="4">HTH CENPB-type domain-containing protein</fullName>
    </recommendedName>
</protein>
<dbReference type="InterPro" id="IPR007889">
    <property type="entry name" value="HTH_Psq"/>
</dbReference>